<dbReference type="SUPFAM" id="SSF109998">
    <property type="entry name" value="Triger factor/SurA peptide-binding domain-like"/>
    <property type="match status" value="1"/>
</dbReference>
<evidence type="ECO:0000256" key="7">
    <source>
        <dbReference type="SAM" id="Phobius"/>
    </source>
</evidence>
<accession>A0ABS8PJK4</accession>
<comment type="catalytic activity">
    <reaction evidence="1">
        <text>[protein]-peptidylproline (omega=180) = [protein]-peptidylproline (omega=0)</text>
        <dbReference type="Rhea" id="RHEA:16237"/>
        <dbReference type="Rhea" id="RHEA-COMP:10747"/>
        <dbReference type="Rhea" id="RHEA-COMP:10748"/>
        <dbReference type="ChEBI" id="CHEBI:83833"/>
        <dbReference type="ChEBI" id="CHEBI:83834"/>
        <dbReference type="EC" id="5.2.1.8"/>
    </reaction>
</comment>
<dbReference type="PROSITE" id="PS50198">
    <property type="entry name" value="PPIC_PPIASE_2"/>
    <property type="match status" value="1"/>
</dbReference>
<dbReference type="PANTHER" id="PTHR47245">
    <property type="entry name" value="PEPTIDYLPROLYL ISOMERASE"/>
    <property type="match status" value="1"/>
</dbReference>
<evidence type="ECO:0000313" key="10">
    <source>
        <dbReference type="Proteomes" id="UP001199469"/>
    </source>
</evidence>
<keyword evidence="3" id="KW-0732">Signal</keyword>
<keyword evidence="5 6" id="KW-0413">Isomerase</keyword>
<protein>
    <recommendedName>
        <fullName evidence="2">peptidylprolyl isomerase</fullName>
        <ecNumber evidence="2">5.2.1.8</ecNumber>
    </recommendedName>
</protein>
<evidence type="ECO:0000259" key="8">
    <source>
        <dbReference type="PROSITE" id="PS50198"/>
    </source>
</evidence>
<keyword evidence="7" id="KW-0812">Transmembrane</keyword>
<feature type="domain" description="PpiC" evidence="8">
    <location>
        <begin position="213"/>
        <end position="302"/>
    </location>
</feature>
<dbReference type="Pfam" id="PF13624">
    <property type="entry name" value="SurA_N_3"/>
    <property type="match status" value="1"/>
</dbReference>
<dbReference type="Gene3D" id="3.10.50.40">
    <property type="match status" value="1"/>
</dbReference>
<dbReference type="EMBL" id="JAJNDB010000012">
    <property type="protein sequence ID" value="MCD2198238.1"/>
    <property type="molecule type" value="Genomic_DNA"/>
</dbReference>
<evidence type="ECO:0000256" key="1">
    <source>
        <dbReference type="ARBA" id="ARBA00000971"/>
    </source>
</evidence>
<keyword evidence="10" id="KW-1185">Reference proteome</keyword>
<dbReference type="InterPro" id="IPR050245">
    <property type="entry name" value="PrsA_foldase"/>
</dbReference>
<dbReference type="EC" id="5.2.1.8" evidence="2"/>
<dbReference type="RefSeq" id="WP_230741007.1">
    <property type="nucleotide sequence ID" value="NZ_JAJNDB010000012.1"/>
</dbReference>
<dbReference type="SUPFAM" id="SSF54534">
    <property type="entry name" value="FKBP-like"/>
    <property type="match status" value="1"/>
</dbReference>
<dbReference type="InterPro" id="IPR000297">
    <property type="entry name" value="PPIase_PpiC"/>
</dbReference>
<dbReference type="Pfam" id="PF13145">
    <property type="entry name" value="Rotamase_2"/>
    <property type="match status" value="1"/>
</dbReference>
<keyword evidence="7" id="KW-1133">Transmembrane helix</keyword>
<proteinExistence type="predicted"/>
<name>A0ABS8PJK4_9PSEU</name>
<evidence type="ECO:0000256" key="5">
    <source>
        <dbReference type="ARBA" id="ARBA00023235"/>
    </source>
</evidence>
<evidence type="ECO:0000256" key="4">
    <source>
        <dbReference type="ARBA" id="ARBA00023110"/>
    </source>
</evidence>
<dbReference type="PANTHER" id="PTHR47245:SF1">
    <property type="entry name" value="FOLDASE PROTEIN PRSA"/>
    <property type="match status" value="1"/>
</dbReference>
<keyword evidence="4 6" id="KW-0697">Rotamase</keyword>
<dbReference type="InterPro" id="IPR027304">
    <property type="entry name" value="Trigger_fact/SurA_dom_sf"/>
</dbReference>
<gene>
    <name evidence="9" type="ORF">LQ327_33225</name>
</gene>
<organism evidence="9 10">
    <name type="scientific">Actinomycetospora endophytica</name>
    <dbReference type="NCBI Taxonomy" id="2291215"/>
    <lineage>
        <taxon>Bacteria</taxon>
        <taxon>Bacillati</taxon>
        <taxon>Actinomycetota</taxon>
        <taxon>Actinomycetes</taxon>
        <taxon>Pseudonocardiales</taxon>
        <taxon>Pseudonocardiaceae</taxon>
        <taxon>Actinomycetospora</taxon>
    </lineage>
</organism>
<dbReference type="Gene3D" id="1.10.4030.10">
    <property type="entry name" value="Porin chaperone SurA, peptide-binding domain"/>
    <property type="match status" value="1"/>
</dbReference>
<evidence type="ECO:0000256" key="3">
    <source>
        <dbReference type="ARBA" id="ARBA00022729"/>
    </source>
</evidence>
<dbReference type="InterPro" id="IPR046357">
    <property type="entry name" value="PPIase_dom_sf"/>
</dbReference>
<evidence type="ECO:0000256" key="6">
    <source>
        <dbReference type="PROSITE-ProRule" id="PRU00278"/>
    </source>
</evidence>
<sequence length="364" mass="38891">MSRPGNAASDAVRSASALVRSVRPRRWPLLMPRQRVTSLVTIVLAALVVIGSGSFLVVHRLTAVPDGDVLEVGGVPVSQADYQSRTDVLSALYGVVAPTDPAGKDRYQRDVAQAVATSLVIDQQATARGVVVTDKDVQDALNTMIQTQFPQGQQSFDQALSRLHISQLNVTDEIHRQLAASRLFDKITASVPPVTDADVAQAFGQRQAQMVTPEARHLRNIVVADQQQAQQLADQARGGADFAALAASSLDKSTAAQGGDLGTLAASQLEKPYADAAFAAPAGSVFGPVQTSTGWNVGQVVGVQPATPLSLEQVKEPLRQQVDRERRIAIWRPWLTGQVKQADVRYADAYQPANPDELPAQSTP</sequence>
<evidence type="ECO:0000256" key="2">
    <source>
        <dbReference type="ARBA" id="ARBA00013194"/>
    </source>
</evidence>
<feature type="transmembrane region" description="Helical" evidence="7">
    <location>
        <begin position="36"/>
        <end position="58"/>
    </location>
</feature>
<evidence type="ECO:0000313" key="9">
    <source>
        <dbReference type="EMBL" id="MCD2198238.1"/>
    </source>
</evidence>
<reference evidence="9 10" key="1">
    <citation type="submission" date="2021-11" db="EMBL/GenBank/DDBJ databases">
        <title>Draft genome sequence of Actinomycetospora sp. SF1 isolated from the rhizosphere soil.</title>
        <authorList>
            <person name="Duangmal K."/>
            <person name="Chantavorakit T."/>
        </authorList>
    </citation>
    <scope>NUCLEOTIDE SEQUENCE [LARGE SCALE GENOMIC DNA]</scope>
    <source>
        <strain evidence="9 10">TBRC 5722</strain>
    </source>
</reference>
<keyword evidence="7" id="KW-0472">Membrane</keyword>
<comment type="caution">
    <text evidence="9">The sequence shown here is derived from an EMBL/GenBank/DDBJ whole genome shotgun (WGS) entry which is preliminary data.</text>
</comment>
<dbReference type="GO" id="GO:0016853">
    <property type="term" value="F:isomerase activity"/>
    <property type="evidence" value="ECO:0007669"/>
    <property type="project" value="UniProtKB-KW"/>
</dbReference>
<dbReference type="Proteomes" id="UP001199469">
    <property type="component" value="Unassembled WGS sequence"/>
</dbReference>